<dbReference type="AlphaFoldDB" id="A0A0D5CHN2"/>
<dbReference type="PATRIC" id="fig|33014.5.peg.1320"/>
<protein>
    <recommendedName>
        <fullName evidence="5">DNA mismatch repair protein</fullName>
    </recommendedName>
</protein>
<sequence length="78" mass="8999">MPSITYTPLSRSAAQVRELHDGLLRVTRPDGAVLGYVERMHEPQGERFRAKRLRRDAQGFVPLGDFWELQDAVDCLRF</sequence>
<dbReference type="HOGENOM" id="CLU_189774_0_0_11"/>
<dbReference type="Proteomes" id="UP000032604">
    <property type="component" value="Chromosome"/>
</dbReference>
<organism evidence="1 3">
    <name type="scientific">Clavibacter michiganensis subsp. insidiosus</name>
    <dbReference type="NCBI Taxonomy" id="33014"/>
    <lineage>
        <taxon>Bacteria</taxon>
        <taxon>Bacillati</taxon>
        <taxon>Actinomycetota</taxon>
        <taxon>Actinomycetes</taxon>
        <taxon>Micrococcales</taxon>
        <taxon>Microbacteriaceae</taxon>
        <taxon>Clavibacter</taxon>
    </lineage>
</organism>
<dbReference type="RefSeq" id="WP_045527680.1">
    <property type="nucleotide sequence ID" value="NZ_CP011043.1"/>
</dbReference>
<name>A0A0D5CHN2_9MICO</name>
<evidence type="ECO:0000313" key="1">
    <source>
        <dbReference type="EMBL" id="AJW78799.1"/>
    </source>
</evidence>
<proteinExistence type="predicted"/>
<dbReference type="Proteomes" id="UP000266634">
    <property type="component" value="Unassembled WGS sequence"/>
</dbReference>
<dbReference type="EMBL" id="CP011043">
    <property type="protein sequence ID" value="AJW78799.1"/>
    <property type="molecule type" value="Genomic_DNA"/>
</dbReference>
<evidence type="ECO:0000313" key="2">
    <source>
        <dbReference type="EMBL" id="RIJ44315.1"/>
    </source>
</evidence>
<reference evidence="1 3" key="1">
    <citation type="journal article" date="2015" name="Genome Announc.">
        <title>Complete Genome Sequence of Clavibacter michiganensis subsp. insidiosus R1-1 Using PacBio Single-Molecule Real-Time Technology.</title>
        <authorList>
            <person name="Lu Y."/>
            <person name="Samac D.A."/>
            <person name="Glazebrook J."/>
            <person name="Ishimaru C.A."/>
        </authorList>
    </citation>
    <scope>NUCLEOTIDE SEQUENCE [LARGE SCALE GENOMIC DNA]</scope>
    <source>
        <strain evidence="1 3">R1-1</strain>
    </source>
</reference>
<dbReference type="KEGG" id="cmh:VO01_06340"/>
<accession>A0A0D5CHN2</accession>
<evidence type="ECO:0000313" key="4">
    <source>
        <dbReference type="Proteomes" id="UP000266634"/>
    </source>
</evidence>
<evidence type="ECO:0000313" key="3">
    <source>
        <dbReference type="Proteomes" id="UP000032604"/>
    </source>
</evidence>
<evidence type="ECO:0008006" key="5">
    <source>
        <dbReference type="Google" id="ProtNLM"/>
    </source>
</evidence>
<reference evidence="2 4" key="2">
    <citation type="submission" date="2018-08" db="EMBL/GenBank/DDBJ databases">
        <title>Genome Sequence of Clavibacter michiganensis Subspecies type strains, and the Atypical Peach-Colored Strains Isolated from Tomato.</title>
        <authorList>
            <person name="Osdaghi E."/>
            <person name="Portier P."/>
            <person name="Briand M."/>
            <person name="Jacques M.-A."/>
        </authorList>
    </citation>
    <scope>NUCLEOTIDE SEQUENCE [LARGE SCALE GENOMIC DNA]</scope>
    <source>
        <strain evidence="2 4">CFBP 6488</strain>
    </source>
</reference>
<dbReference type="OrthoDB" id="5120662at2"/>
<dbReference type="EMBL" id="QWEA01000066">
    <property type="protein sequence ID" value="RIJ44315.1"/>
    <property type="molecule type" value="Genomic_DNA"/>
</dbReference>
<gene>
    <name evidence="2" type="ORF">DZF93_03290</name>
    <name evidence="1" type="ORF">VO01_06340</name>
</gene>